<dbReference type="STRING" id="225164.V4AY50"/>
<dbReference type="GO" id="GO:0003682">
    <property type="term" value="F:chromatin binding"/>
    <property type="evidence" value="ECO:0007669"/>
    <property type="project" value="InterPro"/>
</dbReference>
<dbReference type="HOGENOM" id="CLU_1171773_0_0_1"/>
<dbReference type="InterPro" id="IPR043151">
    <property type="entry name" value="BAH_sf"/>
</dbReference>
<evidence type="ECO:0000259" key="2">
    <source>
        <dbReference type="PROSITE" id="PS51038"/>
    </source>
</evidence>
<reference evidence="3 4" key="1">
    <citation type="journal article" date="2013" name="Nature">
        <title>Insights into bilaterian evolution from three spiralian genomes.</title>
        <authorList>
            <person name="Simakov O."/>
            <person name="Marletaz F."/>
            <person name="Cho S.J."/>
            <person name="Edsinger-Gonzales E."/>
            <person name="Havlak P."/>
            <person name="Hellsten U."/>
            <person name="Kuo D.H."/>
            <person name="Larsson T."/>
            <person name="Lv J."/>
            <person name="Arendt D."/>
            <person name="Savage R."/>
            <person name="Osoegawa K."/>
            <person name="de Jong P."/>
            <person name="Grimwood J."/>
            <person name="Chapman J.A."/>
            <person name="Shapiro H."/>
            <person name="Aerts A."/>
            <person name="Otillar R.P."/>
            <person name="Terry A.Y."/>
            <person name="Boore J.L."/>
            <person name="Grigoriev I.V."/>
            <person name="Lindberg D.R."/>
            <person name="Seaver E.C."/>
            <person name="Weisblat D.A."/>
            <person name="Putnam N.H."/>
            <person name="Rokhsar D.S."/>
        </authorList>
    </citation>
    <scope>NUCLEOTIDE SEQUENCE [LARGE SCALE GENOMIC DNA]</scope>
</reference>
<dbReference type="RefSeq" id="XP_009046798.1">
    <property type="nucleotide sequence ID" value="XM_009048550.1"/>
</dbReference>
<organism evidence="3 4">
    <name type="scientific">Lottia gigantea</name>
    <name type="common">Giant owl limpet</name>
    <dbReference type="NCBI Taxonomy" id="225164"/>
    <lineage>
        <taxon>Eukaryota</taxon>
        <taxon>Metazoa</taxon>
        <taxon>Spiralia</taxon>
        <taxon>Lophotrochozoa</taxon>
        <taxon>Mollusca</taxon>
        <taxon>Gastropoda</taxon>
        <taxon>Patellogastropoda</taxon>
        <taxon>Lottioidea</taxon>
        <taxon>Lottiidae</taxon>
        <taxon>Lottia</taxon>
    </lineage>
</organism>
<proteinExistence type="predicted"/>
<feature type="compositionally biased region" description="Basic residues" evidence="1">
    <location>
        <begin position="13"/>
        <end position="25"/>
    </location>
</feature>
<dbReference type="EMBL" id="KB200213">
    <property type="protein sequence ID" value="ESP02503.1"/>
    <property type="molecule type" value="Genomic_DNA"/>
</dbReference>
<gene>
    <name evidence="3" type="ORF">LOTGIDRAFT_171975</name>
</gene>
<name>V4AY50_LOTGI</name>
<dbReference type="InterPro" id="IPR001025">
    <property type="entry name" value="BAH_dom"/>
</dbReference>
<evidence type="ECO:0000256" key="1">
    <source>
        <dbReference type="SAM" id="MobiDB-lite"/>
    </source>
</evidence>
<feature type="domain" description="BAH" evidence="2">
    <location>
        <begin position="82"/>
        <end position="210"/>
    </location>
</feature>
<keyword evidence="4" id="KW-1185">Reference proteome</keyword>
<dbReference type="PROSITE" id="PS51038">
    <property type="entry name" value="BAH"/>
    <property type="match status" value="1"/>
</dbReference>
<sequence>MDTVLKENIRNSPVKKRNKEHRKRERDKDITRPTITASDIHTEKDELVLPTPSGRRGTKGRGSGYITMKDEQITSYTNDDGVTYRINDCVYIENKRPENPYFICGIKHFRLTKRDTLVTDIKWYFRFSEVPFSVYTLLVQDRTTENNCVYIENKRPENPYFICGIKHFRLTKRDTLVTDIKWYFRFSEVPFSVYTLLVQDRTTENSISTGSYWPRLKLLNFMFILRCGIPLTYGEGC</sequence>
<evidence type="ECO:0000313" key="4">
    <source>
        <dbReference type="Proteomes" id="UP000030746"/>
    </source>
</evidence>
<protein>
    <recommendedName>
        <fullName evidence="2">BAH domain-containing protein</fullName>
    </recommendedName>
</protein>
<feature type="region of interest" description="Disordered" evidence="1">
    <location>
        <begin position="1"/>
        <end position="64"/>
    </location>
</feature>
<dbReference type="AlphaFoldDB" id="V4AY50"/>
<dbReference type="OrthoDB" id="6156207at2759"/>
<dbReference type="GeneID" id="20241964"/>
<dbReference type="Gene3D" id="2.30.30.490">
    <property type="match status" value="2"/>
</dbReference>
<accession>V4AY50</accession>
<dbReference type="Proteomes" id="UP000030746">
    <property type="component" value="Unassembled WGS sequence"/>
</dbReference>
<dbReference type="CTD" id="20241964"/>
<dbReference type="KEGG" id="lgi:LOTGIDRAFT_171975"/>
<evidence type="ECO:0000313" key="3">
    <source>
        <dbReference type="EMBL" id="ESP02503.1"/>
    </source>
</evidence>